<dbReference type="InterPro" id="IPR027417">
    <property type="entry name" value="P-loop_NTPase"/>
</dbReference>
<reference evidence="2" key="1">
    <citation type="submission" date="2020-04" db="EMBL/GenBank/DDBJ databases">
        <authorList>
            <person name="Chiriac C."/>
            <person name="Salcher M."/>
            <person name="Ghai R."/>
            <person name="Kavagutti S V."/>
        </authorList>
    </citation>
    <scope>NUCLEOTIDE SEQUENCE</scope>
</reference>
<accession>A0A6J5MFD4</accession>
<dbReference type="Gene3D" id="3.40.50.300">
    <property type="entry name" value="P-loop containing nucleotide triphosphate hydrolases"/>
    <property type="match status" value="1"/>
</dbReference>
<gene>
    <name evidence="2" type="ORF">UFOVP492_4</name>
</gene>
<dbReference type="PANTHER" id="PTHR41287:SF1">
    <property type="entry name" value="PROTEIN YMFN"/>
    <property type="match status" value="1"/>
</dbReference>
<feature type="region of interest" description="Disordered" evidence="1">
    <location>
        <begin position="1"/>
        <end position="28"/>
    </location>
</feature>
<evidence type="ECO:0000256" key="1">
    <source>
        <dbReference type="SAM" id="MobiDB-lite"/>
    </source>
</evidence>
<evidence type="ECO:0000313" key="2">
    <source>
        <dbReference type="EMBL" id="CAB4145318.1"/>
    </source>
</evidence>
<organism evidence="2">
    <name type="scientific">uncultured Caudovirales phage</name>
    <dbReference type="NCBI Taxonomy" id="2100421"/>
    <lineage>
        <taxon>Viruses</taxon>
        <taxon>Duplodnaviria</taxon>
        <taxon>Heunggongvirae</taxon>
        <taxon>Uroviricota</taxon>
        <taxon>Caudoviricetes</taxon>
        <taxon>Peduoviridae</taxon>
        <taxon>Maltschvirus</taxon>
        <taxon>Maltschvirus maltsch</taxon>
    </lineage>
</organism>
<dbReference type="PANTHER" id="PTHR41287">
    <property type="match status" value="1"/>
</dbReference>
<sequence length="516" mass="56691">MDKSPKISTELSTGTKTEKRSDQHFHFSDSNLPAPARKVVHRFGELALTSVDLSTGLPTGREQPRLETLLPDNFAKRSLGGDVALWAEQNMGVKLHPWQCRALDGMFCLNDDGELLFRESLISCARQQGKSLLMTAVLGFFVTTFARRRGHAQYALSVANRLDRAESIFTVLAPILVANFGGKQMQAMGRKSVTMPDGSRWEIRAATLNLVGGSYDLIVADELWNISQQCVDDCLKPSQIARANPHMAMFSTAGDESSLAMIQTRETCLRELDAGITGACYLAEWSMPPGCHGQEYWGYANPSLGLTVQLDALKLASTKDSFNRQHLNLWSSAKGSWIDAADWQKLATDDAMPEGGILACDASADQNRFVGVRAVVANNTVEIKVEFIVDSMTEMWQEIERVMTDQTVQLLIGPTYEIHVPKPLARRCTTGGQKELVKYTGLVKAMIAESKVRHRGERTLAEHVCRAVQIRTSDGVMISSHRSPGPIELARCAVLAIAKASRPRTVGKPMLVVSGT</sequence>
<dbReference type="EMBL" id="LR796454">
    <property type="protein sequence ID" value="CAB4145318.1"/>
    <property type="molecule type" value="Genomic_DNA"/>
</dbReference>
<dbReference type="InterPro" id="IPR005021">
    <property type="entry name" value="Terminase_largesu-like"/>
</dbReference>
<name>A0A6J5MFD4_9CAUD</name>
<feature type="compositionally biased region" description="Polar residues" evidence="1">
    <location>
        <begin position="1"/>
        <end position="15"/>
    </location>
</feature>
<feature type="compositionally biased region" description="Basic and acidic residues" evidence="1">
    <location>
        <begin position="16"/>
        <end position="27"/>
    </location>
</feature>
<protein>
    <submittedName>
        <fullName evidence="2">COG4626 Phage terminase-like protein, large subunit</fullName>
    </submittedName>
</protein>
<proteinExistence type="predicted"/>